<gene>
    <name evidence="1" type="ORF">ASB62_00995</name>
</gene>
<evidence type="ECO:0000313" key="2">
    <source>
        <dbReference type="Proteomes" id="UP000053937"/>
    </source>
</evidence>
<reference evidence="1 2" key="1">
    <citation type="submission" date="2015-10" db="EMBL/GenBank/DDBJ databases">
        <title>Draft Genome Sequence of Chlorobium limicola strain Frasassi Growing under Artificial Lighting in the Frasassi Cave System.</title>
        <authorList>
            <person name="Mansor M."/>
            <person name="Macalady J."/>
        </authorList>
    </citation>
    <scope>NUCLEOTIDE SEQUENCE [LARGE SCALE GENOMIC DNA]</scope>
    <source>
        <strain evidence="1 2">Frasassi</strain>
    </source>
</reference>
<accession>A0A101JUU1</accession>
<dbReference type="Proteomes" id="UP000053937">
    <property type="component" value="Unassembled WGS sequence"/>
</dbReference>
<protein>
    <submittedName>
        <fullName evidence="1">Uncharacterized protein</fullName>
    </submittedName>
</protein>
<evidence type="ECO:0000313" key="1">
    <source>
        <dbReference type="EMBL" id="KUL32856.1"/>
    </source>
</evidence>
<sequence length="71" mass="7322">MAEEMKTSGQGQQKGGDVVKGDFSTILVGVGTLLDNTITPLSKMVAQALDSLTVVAKQILEGVSSSLGDKK</sequence>
<dbReference type="OMA" id="MTVVAHQ"/>
<dbReference type="RefSeq" id="WP_012466686.1">
    <property type="nucleotide sequence ID" value="NZ_JAAXUX010000022.1"/>
</dbReference>
<dbReference type="PROSITE" id="PS00430">
    <property type="entry name" value="TONB_DEPENDENT_REC_1"/>
    <property type="match status" value="1"/>
</dbReference>
<proteinExistence type="predicted"/>
<organism evidence="1 2">
    <name type="scientific">Chlorobium limicola</name>
    <dbReference type="NCBI Taxonomy" id="1092"/>
    <lineage>
        <taxon>Bacteria</taxon>
        <taxon>Pseudomonadati</taxon>
        <taxon>Chlorobiota</taxon>
        <taxon>Chlorobiia</taxon>
        <taxon>Chlorobiales</taxon>
        <taxon>Chlorobiaceae</taxon>
        <taxon>Chlorobium/Pelodictyon group</taxon>
        <taxon>Chlorobium</taxon>
    </lineage>
</organism>
<name>A0A101JUU1_CHLLI</name>
<dbReference type="OrthoDB" id="595446at2"/>
<dbReference type="EMBL" id="LMBR01000011">
    <property type="protein sequence ID" value="KUL32856.1"/>
    <property type="molecule type" value="Genomic_DNA"/>
</dbReference>
<dbReference type="InterPro" id="IPR010916">
    <property type="entry name" value="TonB_box_CS"/>
</dbReference>
<keyword evidence="2" id="KW-1185">Reference proteome</keyword>
<comment type="caution">
    <text evidence="1">The sequence shown here is derived from an EMBL/GenBank/DDBJ whole genome shotgun (WGS) entry which is preliminary data.</text>
</comment>
<dbReference type="AlphaFoldDB" id="A0A101JUU1"/>